<evidence type="ECO:0000313" key="6">
    <source>
        <dbReference type="Proteomes" id="UP000263377"/>
    </source>
</evidence>
<evidence type="ECO:0000256" key="2">
    <source>
        <dbReference type="ARBA" id="ARBA00023125"/>
    </source>
</evidence>
<dbReference type="PROSITE" id="PS51118">
    <property type="entry name" value="HTH_HXLR"/>
    <property type="match status" value="1"/>
</dbReference>
<gene>
    <name evidence="5" type="ORF">DR950_11795</name>
</gene>
<dbReference type="InterPro" id="IPR036390">
    <property type="entry name" value="WH_DNA-bd_sf"/>
</dbReference>
<dbReference type="InterPro" id="IPR036388">
    <property type="entry name" value="WH-like_DNA-bd_sf"/>
</dbReference>
<dbReference type="AlphaFoldDB" id="A0A372ZT22"/>
<evidence type="ECO:0000256" key="1">
    <source>
        <dbReference type="ARBA" id="ARBA00023015"/>
    </source>
</evidence>
<keyword evidence="2" id="KW-0238">DNA-binding</keyword>
<dbReference type="PANTHER" id="PTHR33204">
    <property type="entry name" value="TRANSCRIPTIONAL REGULATOR, MARR FAMILY"/>
    <property type="match status" value="1"/>
</dbReference>
<feature type="domain" description="HTH hxlR-type" evidence="4">
    <location>
        <begin position="12"/>
        <end position="109"/>
    </location>
</feature>
<proteinExistence type="predicted"/>
<keyword evidence="6" id="KW-1185">Reference proteome</keyword>
<dbReference type="RefSeq" id="WP_117486978.1">
    <property type="nucleotide sequence ID" value="NZ_QVIG01000001.1"/>
</dbReference>
<dbReference type="SUPFAM" id="SSF46785">
    <property type="entry name" value="Winged helix' DNA-binding domain"/>
    <property type="match status" value="1"/>
</dbReference>
<keyword evidence="3" id="KW-0804">Transcription</keyword>
<sequence>MALGTDYELQECALARALEVVGERWSLLIVRDAFYGVQRFNDFLAHLGIPRAVLTSRLNALVAAGVLRKEPYQRAPLRHGYLLTSTGLELWGPLYQLSRWGGRHATEGGPYHLFAHAVCGTDLDLVGVCPACGGGPVPPTAVVMRPNPARAGGHREDPVSRALVRPHPLLEPIASAAVLPG</sequence>
<comment type="caution">
    <text evidence="5">The sequence shown here is derived from an EMBL/GenBank/DDBJ whole genome shotgun (WGS) entry which is preliminary data.</text>
</comment>
<evidence type="ECO:0000256" key="3">
    <source>
        <dbReference type="ARBA" id="ARBA00023163"/>
    </source>
</evidence>
<dbReference type="InterPro" id="IPR002577">
    <property type="entry name" value="HTH_HxlR"/>
</dbReference>
<evidence type="ECO:0000259" key="4">
    <source>
        <dbReference type="PROSITE" id="PS51118"/>
    </source>
</evidence>
<dbReference type="GO" id="GO:0003677">
    <property type="term" value="F:DNA binding"/>
    <property type="evidence" value="ECO:0007669"/>
    <property type="project" value="UniProtKB-KW"/>
</dbReference>
<name>A0A372ZT22_9ACTN</name>
<organism evidence="5 6">
    <name type="scientific">Kitasatospora xanthocidica</name>
    <dbReference type="NCBI Taxonomy" id="83382"/>
    <lineage>
        <taxon>Bacteria</taxon>
        <taxon>Bacillati</taxon>
        <taxon>Actinomycetota</taxon>
        <taxon>Actinomycetes</taxon>
        <taxon>Kitasatosporales</taxon>
        <taxon>Streptomycetaceae</taxon>
        <taxon>Kitasatospora</taxon>
    </lineage>
</organism>
<keyword evidence="1" id="KW-0805">Transcription regulation</keyword>
<dbReference type="Pfam" id="PF01638">
    <property type="entry name" value="HxlR"/>
    <property type="match status" value="1"/>
</dbReference>
<accession>A0A372ZT22</accession>
<evidence type="ECO:0000313" key="5">
    <source>
        <dbReference type="EMBL" id="RGD58377.1"/>
    </source>
</evidence>
<dbReference type="EMBL" id="QVIG01000001">
    <property type="protein sequence ID" value="RGD58377.1"/>
    <property type="molecule type" value="Genomic_DNA"/>
</dbReference>
<dbReference type="Proteomes" id="UP000263377">
    <property type="component" value="Unassembled WGS sequence"/>
</dbReference>
<protein>
    <submittedName>
        <fullName evidence="5">Transcriptional regulator</fullName>
    </submittedName>
</protein>
<dbReference type="Gene3D" id="1.10.10.10">
    <property type="entry name" value="Winged helix-like DNA-binding domain superfamily/Winged helix DNA-binding domain"/>
    <property type="match status" value="1"/>
</dbReference>
<reference evidence="5 6" key="1">
    <citation type="submission" date="2018-08" db="EMBL/GenBank/DDBJ databases">
        <title>Diversity &amp; Physiological Properties of Lignin-Decomposing Actinobacteria from Soil.</title>
        <authorList>
            <person name="Roh S.G."/>
            <person name="Kim S.B."/>
        </authorList>
    </citation>
    <scope>NUCLEOTIDE SEQUENCE [LARGE SCALE GENOMIC DNA]</scope>
    <source>
        <strain evidence="5 6">MMS17-GH009</strain>
    </source>
</reference>
<dbReference type="PANTHER" id="PTHR33204:SF18">
    <property type="entry name" value="TRANSCRIPTIONAL REGULATORY PROTEIN"/>
    <property type="match status" value="1"/>
</dbReference>